<feature type="region of interest" description="Disordered" evidence="1">
    <location>
        <begin position="60"/>
        <end position="84"/>
    </location>
</feature>
<keyword evidence="3" id="KW-1185">Reference proteome</keyword>
<reference evidence="3" key="1">
    <citation type="submission" date="2022-10" db="EMBL/GenBank/DDBJ databases">
        <title>Genome assembly of Pristionchus species.</title>
        <authorList>
            <person name="Yoshida K."/>
            <person name="Sommer R.J."/>
        </authorList>
    </citation>
    <scope>NUCLEOTIDE SEQUENCE [LARGE SCALE GENOMIC DNA]</scope>
    <source>
        <strain evidence="3">RS5460</strain>
    </source>
</reference>
<dbReference type="EMBL" id="BTRK01000006">
    <property type="protein sequence ID" value="GMR60203.1"/>
    <property type="molecule type" value="Genomic_DNA"/>
</dbReference>
<evidence type="ECO:0000313" key="2">
    <source>
        <dbReference type="EMBL" id="GMR60203.1"/>
    </source>
</evidence>
<proteinExistence type="predicted"/>
<feature type="region of interest" description="Disordered" evidence="1">
    <location>
        <begin position="1"/>
        <end position="41"/>
    </location>
</feature>
<feature type="non-terminal residue" evidence="2">
    <location>
        <position position="131"/>
    </location>
</feature>
<evidence type="ECO:0000256" key="1">
    <source>
        <dbReference type="SAM" id="MobiDB-lite"/>
    </source>
</evidence>
<sequence length="131" mass="14851">MNETLTGPKGEDEQENPFRGEEDAQSAVPSDEDDLQPVPRRRLHSVRAFNFSEIRDAHDAVSSIPNRTPRKRPAPGMMTSQTKRNFTFNVRSQQHLLDRKIAVAIKRFSFASFDYSKPADDSSQPELPLPV</sequence>
<gene>
    <name evidence="2" type="ORF">PMAYCL1PPCAC_30398</name>
</gene>
<protein>
    <submittedName>
        <fullName evidence="2">Uncharacterized protein</fullName>
    </submittedName>
</protein>
<evidence type="ECO:0000313" key="3">
    <source>
        <dbReference type="Proteomes" id="UP001328107"/>
    </source>
</evidence>
<comment type="caution">
    <text evidence="2">The sequence shown here is derived from an EMBL/GenBank/DDBJ whole genome shotgun (WGS) entry which is preliminary data.</text>
</comment>
<name>A0AAN5DBS1_9BILA</name>
<organism evidence="2 3">
    <name type="scientific">Pristionchus mayeri</name>
    <dbReference type="NCBI Taxonomy" id="1317129"/>
    <lineage>
        <taxon>Eukaryota</taxon>
        <taxon>Metazoa</taxon>
        <taxon>Ecdysozoa</taxon>
        <taxon>Nematoda</taxon>
        <taxon>Chromadorea</taxon>
        <taxon>Rhabditida</taxon>
        <taxon>Rhabditina</taxon>
        <taxon>Diplogasteromorpha</taxon>
        <taxon>Diplogasteroidea</taxon>
        <taxon>Neodiplogasteridae</taxon>
        <taxon>Pristionchus</taxon>
    </lineage>
</organism>
<dbReference type="AlphaFoldDB" id="A0AAN5DBS1"/>
<accession>A0AAN5DBS1</accession>
<dbReference type="Proteomes" id="UP001328107">
    <property type="component" value="Unassembled WGS sequence"/>
</dbReference>